<dbReference type="STRING" id="1166073.SAMN05192530_106145"/>
<keyword evidence="5" id="KW-1003">Cell membrane</keyword>
<dbReference type="PRINTS" id="PR00954">
    <property type="entry name" value="FLGMOTORFLIG"/>
</dbReference>
<dbReference type="GO" id="GO:0003774">
    <property type="term" value="F:cytoskeletal motor activity"/>
    <property type="evidence" value="ECO:0007669"/>
    <property type="project" value="InterPro"/>
</dbReference>
<dbReference type="InterPro" id="IPR028263">
    <property type="entry name" value="FliG_N"/>
</dbReference>
<evidence type="ECO:0000259" key="13">
    <source>
        <dbReference type="Pfam" id="PF14842"/>
    </source>
</evidence>
<feature type="domain" description="Flagellar motor switch protein FliG C-terminal" evidence="11">
    <location>
        <begin position="229"/>
        <end position="335"/>
    </location>
</feature>
<evidence type="ECO:0000313" key="14">
    <source>
        <dbReference type="EMBL" id="SDO42028.1"/>
    </source>
</evidence>
<dbReference type="Pfam" id="PF14842">
    <property type="entry name" value="FliG_N"/>
    <property type="match status" value="1"/>
</dbReference>
<dbReference type="EMBL" id="FNIT01000006">
    <property type="protein sequence ID" value="SDO42028.1"/>
    <property type="molecule type" value="Genomic_DNA"/>
</dbReference>
<comment type="similarity">
    <text evidence="3">Belongs to the FliG family.</text>
</comment>
<feature type="domain" description="Flagellar motor switch protein FliG middle" evidence="12">
    <location>
        <begin position="128"/>
        <end position="195"/>
    </location>
</feature>
<evidence type="ECO:0000256" key="10">
    <source>
        <dbReference type="ARBA" id="ARBA00025598"/>
    </source>
</evidence>
<reference evidence="14 15" key="1">
    <citation type="submission" date="2016-10" db="EMBL/GenBank/DDBJ databases">
        <authorList>
            <person name="de Groot N.N."/>
        </authorList>
    </citation>
    <scope>NUCLEOTIDE SEQUENCE [LARGE SCALE GENOMIC DNA]</scope>
    <source>
        <strain evidence="15">L7-484,KACC 16230,DSM 25025</strain>
    </source>
</reference>
<evidence type="ECO:0000256" key="9">
    <source>
        <dbReference type="ARBA" id="ARBA00023143"/>
    </source>
</evidence>
<evidence type="ECO:0000259" key="12">
    <source>
        <dbReference type="Pfam" id="PF14841"/>
    </source>
</evidence>
<dbReference type="PANTHER" id="PTHR30534">
    <property type="entry name" value="FLAGELLAR MOTOR SWITCH PROTEIN FLIG"/>
    <property type="match status" value="1"/>
</dbReference>
<dbReference type="RefSeq" id="WP_090674452.1">
    <property type="nucleotide sequence ID" value="NZ_FNIT01000006.1"/>
</dbReference>
<name>A0A1H0JE49_9HYPH</name>
<evidence type="ECO:0000256" key="1">
    <source>
        <dbReference type="ARBA" id="ARBA00004117"/>
    </source>
</evidence>
<keyword evidence="8" id="KW-0472">Membrane</keyword>
<keyword evidence="9" id="KW-0975">Bacterial flagellum</keyword>
<dbReference type="AlphaFoldDB" id="A0A1H0JE49"/>
<evidence type="ECO:0000256" key="7">
    <source>
        <dbReference type="ARBA" id="ARBA00022779"/>
    </source>
</evidence>
<evidence type="ECO:0000256" key="5">
    <source>
        <dbReference type="ARBA" id="ARBA00022475"/>
    </source>
</evidence>
<dbReference type="InterPro" id="IPR000090">
    <property type="entry name" value="Flg_Motor_Flig"/>
</dbReference>
<dbReference type="GO" id="GO:0009425">
    <property type="term" value="C:bacterial-type flagellum basal body"/>
    <property type="evidence" value="ECO:0007669"/>
    <property type="project" value="UniProtKB-SubCell"/>
</dbReference>
<keyword evidence="14" id="KW-0966">Cell projection</keyword>
<evidence type="ECO:0000259" key="11">
    <source>
        <dbReference type="Pfam" id="PF01706"/>
    </source>
</evidence>
<comment type="function">
    <text evidence="10">FliG is one of three proteins (FliG, FliN, FliM) that forms the rotor-mounted switch complex (C ring), located at the base of the basal body. This complex interacts with the CheY and CheZ chemotaxis proteins, in addition to contacting components of the motor that determine the direction of flagellar rotation.</text>
</comment>
<dbReference type="GO" id="GO:0006935">
    <property type="term" value="P:chemotaxis"/>
    <property type="evidence" value="ECO:0007669"/>
    <property type="project" value="UniProtKB-KW"/>
</dbReference>
<dbReference type="InterPro" id="IPR011002">
    <property type="entry name" value="FliG_a-hlx"/>
</dbReference>
<sequence>MLGASYSLLEAERSPKSGAARAAILLLAMGGEGAAKLLKHFSPEELRQLRQGAAAQSPISSLELEEIVSEFQDAFRSGPGLIGLDGELSKLLRSSLSSDELALVFQGEEAATDTGLPVWYELEQLGAEAIGTLLSREHPQVAAYALQRIKAEVAAAIVATMESERRNDVVRRMLSAKPPTETMQRLIEQRFREAFVQGSNGAERRARHATLAEIVNRMEKQQTEELLQAIEVEEPEEAVALRKLLFAFEDILALPRKSRLLLFDAIPTETVTLSLAGAEPDLREAVLSSLGARARRMVEAELSRGEAGNADAVQAARRTIAASALRLSAEGRIDLSEKAEG</sequence>
<dbReference type="InterPro" id="IPR023087">
    <property type="entry name" value="Flg_Motor_Flig_C"/>
</dbReference>
<evidence type="ECO:0000256" key="4">
    <source>
        <dbReference type="ARBA" id="ARBA00021870"/>
    </source>
</evidence>
<accession>A0A1H0JE49</accession>
<keyword evidence="14" id="KW-0282">Flagellum</keyword>
<evidence type="ECO:0000256" key="6">
    <source>
        <dbReference type="ARBA" id="ARBA00022500"/>
    </source>
</evidence>
<keyword evidence="14" id="KW-0969">Cilium</keyword>
<keyword evidence="7" id="KW-0283">Flagellar rotation</keyword>
<proteinExistence type="inferred from homology"/>
<evidence type="ECO:0000313" key="15">
    <source>
        <dbReference type="Proteomes" id="UP000198793"/>
    </source>
</evidence>
<dbReference type="Pfam" id="PF01706">
    <property type="entry name" value="FliG_C"/>
    <property type="match status" value="1"/>
</dbReference>
<comment type="subcellular location">
    <subcellularLocation>
        <location evidence="1">Bacterial flagellum basal body</location>
    </subcellularLocation>
    <subcellularLocation>
        <location evidence="2">Cell membrane</location>
        <topology evidence="2">Peripheral membrane protein</topology>
        <orientation evidence="2">Cytoplasmic side</orientation>
    </subcellularLocation>
</comment>
<feature type="domain" description="Flagellar motor switch protein FliG N-terminal" evidence="13">
    <location>
        <begin position="17"/>
        <end position="102"/>
    </location>
</feature>
<dbReference type="Gene3D" id="1.10.220.30">
    <property type="match status" value="3"/>
</dbReference>
<dbReference type="OrthoDB" id="9780302at2"/>
<protein>
    <recommendedName>
        <fullName evidence="4">Flagellar motor switch protein FliG</fullName>
    </recommendedName>
</protein>
<evidence type="ECO:0000256" key="8">
    <source>
        <dbReference type="ARBA" id="ARBA00023136"/>
    </source>
</evidence>
<dbReference type="GO" id="GO:0005886">
    <property type="term" value="C:plasma membrane"/>
    <property type="evidence" value="ECO:0007669"/>
    <property type="project" value="UniProtKB-SubCell"/>
</dbReference>
<keyword evidence="15" id="KW-1185">Reference proteome</keyword>
<dbReference type="SUPFAM" id="SSF48029">
    <property type="entry name" value="FliG"/>
    <property type="match status" value="2"/>
</dbReference>
<keyword evidence="6" id="KW-0145">Chemotaxis</keyword>
<evidence type="ECO:0000256" key="3">
    <source>
        <dbReference type="ARBA" id="ARBA00010299"/>
    </source>
</evidence>
<dbReference type="GO" id="GO:0071973">
    <property type="term" value="P:bacterial-type flagellum-dependent cell motility"/>
    <property type="evidence" value="ECO:0007669"/>
    <property type="project" value="InterPro"/>
</dbReference>
<organism evidence="14 15">
    <name type="scientific">Aureimonas jatrophae</name>
    <dbReference type="NCBI Taxonomy" id="1166073"/>
    <lineage>
        <taxon>Bacteria</taxon>
        <taxon>Pseudomonadati</taxon>
        <taxon>Pseudomonadota</taxon>
        <taxon>Alphaproteobacteria</taxon>
        <taxon>Hyphomicrobiales</taxon>
        <taxon>Aurantimonadaceae</taxon>
        <taxon>Aureimonas</taxon>
    </lineage>
</organism>
<evidence type="ECO:0000256" key="2">
    <source>
        <dbReference type="ARBA" id="ARBA00004413"/>
    </source>
</evidence>
<dbReference type="Proteomes" id="UP000198793">
    <property type="component" value="Unassembled WGS sequence"/>
</dbReference>
<dbReference type="InterPro" id="IPR032779">
    <property type="entry name" value="FliG_M"/>
</dbReference>
<dbReference type="Pfam" id="PF14841">
    <property type="entry name" value="FliG_M"/>
    <property type="match status" value="1"/>
</dbReference>
<gene>
    <name evidence="14" type="ORF">SAMN05192530_106145</name>
</gene>
<dbReference type="PANTHER" id="PTHR30534:SF0">
    <property type="entry name" value="FLAGELLAR MOTOR SWITCH PROTEIN FLIG"/>
    <property type="match status" value="1"/>
</dbReference>